<dbReference type="InterPro" id="IPR012910">
    <property type="entry name" value="Plug_dom"/>
</dbReference>
<keyword evidence="2" id="KW-0998">Cell outer membrane</keyword>
<evidence type="ECO:0000313" key="5">
    <source>
        <dbReference type="Proteomes" id="UP000240708"/>
    </source>
</evidence>
<dbReference type="PROSITE" id="PS52016">
    <property type="entry name" value="TONB_DEPENDENT_REC_3"/>
    <property type="match status" value="1"/>
</dbReference>
<keyword evidence="2" id="KW-0472">Membrane</keyword>
<keyword evidence="4" id="KW-0675">Receptor</keyword>
<keyword evidence="2" id="KW-0813">Transport</keyword>
<dbReference type="OrthoDB" id="679547at2"/>
<dbReference type="GO" id="GO:0015344">
    <property type="term" value="F:siderophore uptake transmembrane transporter activity"/>
    <property type="evidence" value="ECO:0007669"/>
    <property type="project" value="TreeGrafter"/>
</dbReference>
<reference evidence="4 5" key="1">
    <citation type="submission" date="2018-03" db="EMBL/GenBank/DDBJ databases">
        <title>Genomic Encyclopedia of Archaeal and Bacterial Type Strains, Phase II (KMG-II): from individual species to whole genera.</title>
        <authorList>
            <person name="Goeker M."/>
        </authorList>
    </citation>
    <scope>NUCLEOTIDE SEQUENCE [LARGE SCALE GENOMIC DNA]</scope>
    <source>
        <strain evidence="4 5">DSM 28057</strain>
    </source>
</reference>
<dbReference type="Gene3D" id="2.170.130.10">
    <property type="entry name" value="TonB-dependent receptor, plug domain"/>
    <property type="match status" value="1"/>
</dbReference>
<keyword evidence="1" id="KW-0732">Signal</keyword>
<sequence>MGYGKITFLILAMTVLSLGFAFAQSPMDRLVERIEAYHQNYPFEKVYLHTDKPHYFLNDTIWIKAYGLMDVGQEDPVRTTSVPLYVELLQNGLLPYVSRIIIKLENGLGLGDIVLPRNLRPGVYTLRAYTEWMRNFGQEAFFEKNLWVGEFGDGWTFVEKQPELNLSFFPEGGYLVRGLTSKIGFKATDATGKGLDVLGMILNNKQDTVLRFESAHMGMGSMEFTPKAGETYEVWTRSSQVPWKRLNIASIQVEGVVMSVDPIWEEDKTKIQISHNYRFPPQEFHLLMQSKGKVVARKMFDANQKSHEWVIDQDDYLPGVYTFTLLDEETRLLAERLVYFLPFAQGTADFRTEKHLYSPKELVRMDVEVVDEFGSPVEGNFSISVTDAYQVMHLEHTEDIASYLNLVSELKGQIESPAYYFNESNPNAAAYLDNLMLTQGWRRFNWENLDRMNTDPKYLSESGLTLSGRVARSNELPVNEVHQLTMLVRHFYGGPIIYEGVTDSLGYFTFMGMDYQDTVGIFLQAHVERERRSGSKRQIKRNDVQIFQKEIPEPRMANLIGLPSGDQYMDFDDYIVSVKEARDLVEQYRLGRELELGEVTVRGRRSELIRDTRAIQYNNNPELSMVVTEEYYGFQNVYQLIRGRFPGVNVVGNVFDFVNPPAILMRGGQIRGFGFQGARIFIDGMPVDPLWAMNLPVPEIERVDILRSLNRSAVFGADGAGGVVNILTKGGNPNRDWSDVDILGNATIVAQGYAPIREFYTPPAVPDINAPFAIDFRSTIYWQPMVQTDPRGKAYIEFRLTEGSPEVRVSLEGISNKGEPIQASYNFKVSD</sequence>
<dbReference type="SUPFAM" id="SSF56935">
    <property type="entry name" value="Porins"/>
    <property type="match status" value="1"/>
</dbReference>
<keyword evidence="2" id="KW-1134">Transmembrane beta strand</keyword>
<comment type="caution">
    <text evidence="4">The sequence shown here is derived from an EMBL/GenBank/DDBJ whole genome shotgun (WGS) entry which is preliminary data.</text>
</comment>
<dbReference type="GO" id="GO:0009279">
    <property type="term" value="C:cell outer membrane"/>
    <property type="evidence" value="ECO:0007669"/>
    <property type="project" value="UniProtKB-SubCell"/>
</dbReference>
<accession>A0A2P8DTD1</accession>
<evidence type="ECO:0000313" key="4">
    <source>
        <dbReference type="EMBL" id="PSL00472.1"/>
    </source>
</evidence>
<dbReference type="RefSeq" id="WP_106568788.1">
    <property type="nucleotide sequence ID" value="NZ_PYGF01000015.1"/>
</dbReference>
<dbReference type="Pfam" id="PF07715">
    <property type="entry name" value="Plug"/>
    <property type="match status" value="1"/>
</dbReference>
<dbReference type="PANTHER" id="PTHR30069">
    <property type="entry name" value="TONB-DEPENDENT OUTER MEMBRANE RECEPTOR"/>
    <property type="match status" value="1"/>
</dbReference>
<dbReference type="GO" id="GO:0044718">
    <property type="term" value="P:siderophore transmembrane transport"/>
    <property type="evidence" value="ECO:0007669"/>
    <property type="project" value="TreeGrafter"/>
</dbReference>
<evidence type="ECO:0000256" key="1">
    <source>
        <dbReference type="ARBA" id="ARBA00022729"/>
    </source>
</evidence>
<dbReference type="EMBL" id="PYGF01000015">
    <property type="protein sequence ID" value="PSL00472.1"/>
    <property type="molecule type" value="Genomic_DNA"/>
</dbReference>
<dbReference type="PANTHER" id="PTHR30069:SF29">
    <property type="entry name" value="HEMOGLOBIN AND HEMOGLOBIN-HAPTOGLOBIN-BINDING PROTEIN 1-RELATED"/>
    <property type="match status" value="1"/>
</dbReference>
<comment type="subcellular location">
    <subcellularLocation>
        <location evidence="2">Cell outer membrane</location>
        <topology evidence="2">Multi-pass membrane protein</topology>
    </subcellularLocation>
</comment>
<dbReference type="AlphaFoldDB" id="A0A2P8DTD1"/>
<gene>
    <name evidence="4" type="ORF">CLV48_11524</name>
</gene>
<name>A0A2P8DTD1_9BACT</name>
<evidence type="ECO:0000259" key="3">
    <source>
        <dbReference type="Pfam" id="PF07715"/>
    </source>
</evidence>
<dbReference type="InterPro" id="IPR039426">
    <property type="entry name" value="TonB-dep_rcpt-like"/>
</dbReference>
<feature type="domain" description="TonB-dependent receptor plug" evidence="3">
    <location>
        <begin position="633"/>
        <end position="723"/>
    </location>
</feature>
<keyword evidence="5" id="KW-1185">Reference proteome</keyword>
<comment type="similarity">
    <text evidence="2">Belongs to the TonB-dependent receptor family.</text>
</comment>
<dbReference type="InterPro" id="IPR037066">
    <property type="entry name" value="Plug_dom_sf"/>
</dbReference>
<proteinExistence type="inferred from homology"/>
<dbReference type="Proteomes" id="UP000240708">
    <property type="component" value="Unassembled WGS sequence"/>
</dbReference>
<protein>
    <submittedName>
        <fullName evidence="4">TonB-dependent receptor-like protein</fullName>
    </submittedName>
</protein>
<organism evidence="4 5">
    <name type="scientific">Cecembia rubra</name>
    <dbReference type="NCBI Taxonomy" id="1485585"/>
    <lineage>
        <taxon>Bacteria</taxon>
        <taxon>Pseudomonadati</taxon>
        <taxon>Bacteroidota</taxon>
        <taxon>Cytophagia</taxon>
        <taxon>Cytophagales</taxon>
        <taxon>Cyclobacteriaceae</taxon>
        <taxon>Cecembia</taxon>
    </lineage>
</organism>
<keyword evidence="2" id="KW-0812">Transmembrane</keyword>
<evidence type="ECO:0000256" key="2">
    <source>
        <dbReference type="PROSITE-ProRule" id="PRU01360"/>
    </source>
</evidence>